<dbReference type="PANTHER" id="PTHR12469">
    <property type="entry name" value="PROTEIN EMI5 HOMOLOG, MITOCHONDRIAL"/>
    <property type="match status" value="1"/>
</dbReference>
<keyword evidence="3" id="KW-0143">Chaperone</keyword>
<proteinExistence type="inferred from homology"/>
<feature type="compositionally biased region" description="Basic and acidic residues" evidence="4">
    <location>
        <begin position="26"/>
        <end position="45"/>
    </location>
</feature>
<protein>
    <recommendedName>
        <fullName evidence="2">FAD assembly factor SdhE</fullName>
    </recommendedName>
</protein>
<comment type="caution">
    <text evidence="5">The sequence shown here is derived from an EMBL/GenBank/DDBJ whole genome shotgun (WGS) entry which is preliminary data.</text>
</comment>
<reference evidence="5 6" key="1">
    <citation type="submission" date="2018-05" db="EMBL/GenBank/DDBJ databases">
        <title>Oceanovita maritima gen. nov., sp. nov., a marine bacterium in the family Rhodobacteraceae isolated from surface seawater of Lundu port Xiamen, China.</title>
        <authorList>
            <person name="Hetharua B.H."/>
            <person name="Min D."/>
            <person name="Liao H."/>
            <person name="Tian Y."/>
        </authorList>
    </citation>
    <scope>NUCLEOTIDE SEQUENCE [LARGE SCALE GENOMIC DNA]</scope>
    <source>
        <strain evidence="5 6">FSX-11</strain>
    </source>
</reference>
<dbReference type="PANTHER" id="PTHR12469:SF2">
    <property type="entry name" value="SUCCINATE DEHYDROGENASE ASSEMBLY FACTOR 2, MITOCHONDRIAL"/>
    <property type="match status" value="1"/>
</dbReference>
<dbReference type="Proteomes" id="UP000248012">
    <property type="component" value="Unassembled WGS sequence"/>
</dbReference>
<dbReference type="EMBL" id="QFVT01000002">
    <property type="protein sequence ID" value="PYC48860.1"/>
    <property type="molecule type" value="Genomic_DNA"/>
</dbReference>
<comment type="similarity">
    <text evidence="1">Belongs to the SdhE FAD assembly factor family.</text>
</comment>
<evidence type="ECO:0000256" key="3">
    <source>
        <dbReference type="ARBA" id="ARBA00023186"/>
    </source>
</evidence>
<evidence type="ECO:0000313" key="5">
    <source>
        <dbReference type="EMBL" id="PYC48860.1"/>
    </source>
</evidence>
<dbReference type="Gene3D" id="1.10.150.250">
    <property type="entry name" value="Flavinator of succinate dehydrogenase"/>
    <property type="match status" value="1"/>
</dbReference>
<name>A0A2V4NFV1_9RHOB</name>
<dbReference type="OrthoDB" id="9807264at2"/>
<dbReference type="InterPro" id="IPR005631">
    <property type="entry name" value="SDH"/>
</dbReference>
<dbReference type="Pfam" id="PF03937">
    <property type="entry name" value="Sdh5"/>
    <property type="match status" value="1"/>
</dbReference>
<dbReference type="SUPFAM" id="SSF109910">
    <property type="entry name" value="YgfY-like"/>
    <property type="match status" value="1"/>
</dbReference>
<evidence type="ECO:0000256" key="2">
    <source>
        <dbReference type="ARBA" id="ARBA00019418"/>
    </source>
</evidence>
<dbReference type="GO" id="GO:0006099">
    <property type="term" value="P:tricarboxylic acid cycle"/>
    <property type="evidence" value="ECO:0007669"/>
    <property type="project" value="TreeGrafter"/>
</dbReference>
<dbReference type="RefSeq" id="WP_110794439.1">
    <property type="nucleotide sequence ID" value="NZ_KZ826481.1"/>
</dbReference>
<keyword evidence="6" id="KW-1185">Reference proteome</keyword>
<evidence type="ECO:0000313" key="6">
    <source>
        <dbReference type="Proteomes" id="UP000248012"/>
    </source>
</evidence>
<accession>A0A2V4NFV1</accession>
<organism evidence="5 6">
    <name type="scientific">Litorivita pollutaquae</name>
    <dbReference type="NCBI Taxonomy" id="2200892"/>
    <lineage>
        <taxon>Bacteria</taxon>
        <taxon>Pseudomonadati</taxon>
        <taxon>Pseudomonadota</taxon>
        <taxon>Alphaproteobacteria</taxon>
        <taxon>Rhodobacterales</taxon>
        <taxon>Paracoccaceae</taxon>
        <taxon>Litorivita</taxon>
    </lineage>
</organism>
<feature type="region of interest" description="Disordered" evidence="4">
    <location>
        <begin position="1"/>
        <end position="45"/>
    </location>
</feature>
<dbReference type="InterPro" id="IPR036714">
    <property type="entry name" value="SDH_sf"/>
</dbReference>
<dbReference type="AlphaFoldDB" id="A0A2V4NFV1"/>
<gene>
    <name evidence="5" type="ORF">DI396_01860</name>
</gene>
<evidence type="ECO:0000256" key="4">
    <source>
        <dbReference type="SAM" id="MobiDB-lite"/>
    </source>
</evidence>
<feature type="compositionally biased region" description="Low complexity" evidence="4">
    <location>
        <begin position="1"/>
        <end position="19"/>
    </location>
</feature>
<evidence type="ECO:0000256" key="1">
    <source>
        <dbReference type="ARBA" id="ARBA00008571"/>
    </source>
</evidence>
<sequence length="126" mass="13791">MSDQVKPTPATSAASKAATNAVQDAAHARALHEGSYRAENESRDTRVRRLKLRSMRRGIKEMDIILDAFAKAHLDKMTEDDLAAYDAMLSENDQDLYQWVTGQVSPPEAHEAMVRRVAAHAGASGA</sequence>